<proteinExistence type="predicted"/>
<evidence type="ECO:0000259" key="2">
    <source>
        <dbReference type="Pfam" id="PF12849"/>
    </source>
</evidence>
<keyword evidence="1" id="KW-0732">Signal</keyword>
<reference evidence="3" key="2">
    <citation type="journal article" date="2015" name="ISME J.">
        <title>A new class of marine Euryarchaeota group II from the Mediterranean deep chlorophyll maximum.</title>
        <authorList>
            <person name="Martin-Cuadrado A.B."/>
            <person name="Garcia-Heredia I."/>
            <person name="Molto A.G."/>
            <person name="Lopez-Ubeda R."/>
            <person name="Kimes N."/>
            <person name="Lopez-Garcia P."/>
            <person name="Moreira D."/>
            <person name="Rodriguez-Valera F."/>
        </authorList>
    </citation>
    <scope>NUCLEOTIDE SEQUENCE</scope>
</reference>
<dbReference type="InterPro" id="IPR050811">
    <property type="entry name" value="Phosphate_ABC_transporter"/>
</dbReference>
<dbReference type="PANTHER" id="PTHR30570">
    <property type="entry name" value="PERIPLASMIC PHOSPHATE BINDING COMPONENT OF PHOSPHATE ABC TRANSPORTER"/>
    <property type="match status" value="1"/>
</dbReference>
<sequence>MEKRNKTHVRQLAAVVAVFMVTFSGCLGGEDDSDTPQLIQTGSSTVLPLAVAWAEEYDGAEITVSGGGSSHGLNALLSGEADLGDASRLLKGKDYSKFDSCDAEAVNEDGSASESCNGVMPKKWVVAFDVLAVITHPDNDWATNLNYTQLYAIFTDDNPAVNWNDVPGLEDAPGEKIEIYAPDEASGTFDYFFEEIIPNWGKEDQQAGTRLESGDGVYNPSADDNVVLEAIKNSKYAIGYFGFAYYIENQESISSVNVWNDYESSEEKYVTPSFETVADYPMARPIFVYTDDLGSKKSTVAKYLQYVFSDEGQKIVPEIGYVPVKDVDPDLDSKQISDAANYSS</sequence>
<dbReference type="InterPro" id="IPR024370">
    <property type="entry name" value="PBP_domain"/>
</dbReference>
<dbReference type="PROSITE" id="PS51257">
    <property type="entry name" value="PROKAR_LIPOPROTEIN"/>
    <property type="match status" value="1"/>
</dbReference>
<dbReference type="SUPFAM" id="SSF53850">
    <property type="entry name" value="Periplasmic binding protein-like II"/>
    <property type="match status" value="1"/>
</dbReference>
<accession>A0A1B1TDA9</accession>
<dbReference type="PANTHER" id="PTHR30570:SF1">
    <property type="entry name" value="PHOSPHATE-BINDING PROTEIN PSTS"/>
    <property type="match status" value="1"/>
</dbReference>
<feature type="domain" description="PBP" evidence="2">
    <location>
        <begin position="35"/>
        <end position="311"/>
    </location>
</feature>
<evidence type="ECO:0000313" key="3">
    <source>
        <dbReference type="EMBL" id="ANV80265.1"/>
    </source>
</evidence>
<dbReference type="AlphaFoldDB" id="A0A1B1TDA9"/>
<reference evidence="3" key="1">
    <citation type="submission" date="2014-11" db="EMBL/GenBank/DDBJ databases">
        <authorList>
            <person name="Zhu J."/>
            <person name="Qi W."/>
            <person name="Song R."/>
        </authorList>
    </citation>
    <scope>NUCLEOTIDE SEQUENCE</scope>
</reference>
<evidence type="ECO:0000256" key="1">
    <source>
        <dbReference type="ARBA" id="ARBA00022729"/>
    </source>
</evidence>
<dbReference type="Pfam" id="PF12849">
    <property type="entry name" value="PBP_like_2"/>
    <property type="match status" value="1"/>
</dbReference>
<dbReference type="Gene3D" id="3.40.190.10">
    <property type="entry name" value="Periplasmic binding protein-like II"/>
    <property type="match status" value="2"/>
</dbReference>
<dbReference type="CDD" id="cd13566">
    <property type="entry name" value="PBP2_phosphate"/>
    <property type="match status" value="1"/>
</dbReference>
<name>A0A1B1TDA9_9ARCH</name>
<protein>
    <submittedName>
        <fullName evidence="3">Phosphate binding protein (PstS)</fullName>
    </submittedName>
</protein>
<dbReference type="EMBL" id="KP211882">
    <property type="protein sequence ID" value="ANV80265.1"/>
    <property type="molecule type" value="Genomic_DNA"/>
</dbReference>
<organism evidence="3">
    <name type="scientific">uncultured Poseidoniia archaeon</name>
    <dbReference type="NCBI Taxonomy" id="1697135"/>
    <lineage>
        <taxon>Archaea</taxon>
        <taxon>Methanobacteriati</taxon>
        <taxon>Thermoplasmatota</taxon>
        <taxon>Candidatus Poseidoniia</taxon>
        <taxon>environmental samples</taxon>
    </lineage>
</organism>